<evidence type="ECO:0000313" key="1">
    <source>
        <dbReference type="EMBL" id="KAK7349899.1"/>
    </source>
</evidence>
<accession>A0AAN9MBQ4</accession>
<organism evidence="1 2">
    <name type="scientific">Canavalia gladiata</name>
    <name type="common">Sword bean</name>
    <name type="synonym">Dolichos gladiatus</name>
    <dbReference type="NCBI Taxonomy" id="3824"/>
    <lineage>
        <taxon>Eukaryota</taxon>
        <taxon>Viridiplantae</taxon>
        <taxon>Streptophyta</taxon>
        <taxon>Embryophyta</taxon>
        <taxon>Tracheophyta</taxon>
        <taxon>Spermatophyta</taxon>
        <taxon>Magnoliopsida</taxon>
        <taxon>eudicotyledons</taxon>
        <taxon>Gunneridae</taxon>
        <taxon>Pentapetalae</taxon>
        <taxon>rosids</taxon>
        <taxon>fabids</taxon>
        <taxon>Fabales</taxon>
        <taxon>Fabaceae</taxon>
        <taxon>Papilionoideae</taxon>
        <taxon>50 kb inversion clade</taxon>
        <taxon>NPAAA clade</taxon>
        <taxon>indigoferoid/millettioid clade</taxon>
        <taxon>Phaseoleae</taxon>
        <taxon>Canavalia</taxon>
    </lineage>
</organism>
<sequence>MVISGPREKRHIFGEERPKSWGAGFEYNPRNLLRRNPAICAHCAFTIMAFKFELKTLFVLQIGPKRGNLFPFLCVQIPKADARRRLNLAPSSTIEATRMVSLRCHLGCSRIFISNSLALCDCFEAWPTIYHWDRQAYRIVYRSRFYSNLDSAEVYTTNWNKMGMYLQEQRRLSRVCDLLNFRVLLNSTNSGDSTLHIKQLIDY</sequence>
<keyword evidence="2" id="KW-1185">Reference proteome</keyword>
<reference evidence="1 2" key="1">
    <citation type="submission" date="2024-01" db="EMBL/GenBank/DDBJ databases">
        <title>The genomes of 5 underutilized Papilionoideae crops provide insights into root nodulation and disease resistanc.</title>
        <authorList>
            <person name="Jiang F."/>
        </authorList>
    </citation>
    <scope>NUCLEOTIDE SEQUENCE [LARGE SCALE GENOMIC DNA]</scope>
    <source>
        <strain evidence="1">LVBAO_FW01</strain>
        <tissue evidence="1">Leaves</tissue>
    </source>
</reference>
<dbReference type="EMBL" id="JAYMYQ010000002">
    <property type="protein sequence ID" value="KAK7349899.1"/>
    <property type="molecule type" value="Genomic_DNA"/>
</dbReference>
<dbReference type="Proteomes" id="UP001367508">
    <property type="component" value="Unassembled WGS sequence"/>
</dbReference>
<comment type="caution">
    <text evidence="1">The sequence shown here is derived from an EMBL/GenBank/DDBJ whole genome shotgun (WGS) entry which is preliminary data.</text>
</comment>
<proteinExistence type="predicted"/>
<gene>
    <name evidence="1" type="ORF">VNO77_07747</name>
</gene>
<protein>
    <submittedName>
        <fullName evidence="1">Uncharacterized protein</fullName>
    </submittedName>
</protein>
<dbReference type="AlphaFoldDB" id="A0AAN9MBQ4"/>
<name>A0AAN9MBQ4_CANGL</name>
<evidence type="ECO:0000313" key="2">
    <source>
        <dbReference type="Proteomes" id="UP001367508"/>
    </source>
</evidence>